<dbReference type="EMBL" id="JAPZBU010000005">
    <property type="protein sequence ID" value="KAJ5403533.1"/>
    <property type="molecule type" value="Genomic_DNA"/>
</dbReference>
<feature type="transmembrane region" description="Helical" evidence="1">
    <location>
        <begin position="22"/>
        <end position="42"/>
    </location>
</feature>
<evidence type="ECO:0000256" key="1">
    <source>
        <dbReference type="SAM" id="Phobius"/>
    </source>
</evidence>
<keyword evidence="1" id="KW-1133">Transmembrane helix</keyword>
<organism evidence="2 3">
    <name type="scientific">Penicillium cosmopolitanum</name>
    <dbReference type="NCBI Taxonomy" id="1131564"/>
    <lineage>
        <taxon>Eukaryota</taxon>
        <taxon>Fungi</taxon>
        <taxon>Dikarya</taxon>
        <taxon>Ascomycota</taxon>
        <taxon>Pezizomycotina</taxon>
        <taxon>Eurotiomycetes</taxon>
        <taxon>Eurotiomycetidae</taxon>
        <taxon>Eurotiales</taxon>
        <taxon>Aspergillaceae</taxon>
        <taxon>Penicillium</taxon>
    </lineage>
</organism>
<dbReference type="GeneID" id="81367021"/>
<protein>
    <submittedName>
        <fullName evidence="2">Uncharacterized protein</fullName>
    </submittedName>
</protein>
<dbReference type="RefSeq" id="XP_056490775.1">
    <property type="nucleotide sequence ID" value="XM_056628041.1"/>
</dbReference>
<reference evidence="2" key="1">
    <citation type="submission" date="2022-12" db="EMBL/GenBank/DDBJ databases">
        <authorList>
            <person name="Petersen C."/>
        </authorList>
    </citation>
    <scope>NUCLEOTIDE SEQUENCE</scope>
    <source>
        <strain evidence="2">IBT 29677</strain>
    </source>
</reference>
<dbReference type="Proteomes" id="UP001147747">
    <property type="component" value="Unassembled WGS sequence"/>
</dbReference>
<reference evidence="2" key="2">
    <citation type="journal article" date="2023" name="IMA Fungus">
        <title>Comparative genomic study of the Penicillium genus elucidates a diverse pangenome and 15 lateral gene transfer events.</title>
        <authorList>
            <person name="Petersen C."/>
            <person name="Sorensen T."/>
            <person name="Nielsen M.R."/>
            <person name="Sondergaard T.E."/>
            <person name="Sorensen J.L."/>
            <person name="Fitzpatrick D.A."/>
            <person name="Frisvad J.C."/>
            <person name="Nielsen K.L."/>
        </authorList>
    </citation>
    <scope>NUCLEOTIDE SEQUENCE</scope>
    <source>
        <strain evidence="2">IBT 29677</strain>
    </source>
</reference>
<dbReference type="OrthoDB" id="4491390at2759"/>
<keyword evidence="3" id="KW-1185">Reference proteome</keyword>
<comment type="caution">
    <text evidence="2">The sequence shown here is derived from an EMBL/GenBank/DDBJ whole genome shotgun (WGS) entry which is preliminary data.</text>
</comment>
<evidence type="ECO:0000313" key="2">
    <source>
        <dbReference type="EMBL" id="KAJ5403533.1"/>
    </source>
</evidence>
<accession>A0A9W9W4W3</accession>
<sequence length="155" mass="17880">MQGKLGVPWSSPARFSFWESHLLYWNIFILLYPLIDQLLVFLGHPRGHKSFILWDIPLFNLTNFYATWSANLPEVLTSVTEHYADLIFRSAKFLVQPKAKGTGVQTLLAPFSQATQFYRTIGATEKHRWSQAVFMHLPKLGFGIAPFLKDIVWPK</sequence>
<name>A0A9W9W4W3_9EURO</name>
<gene>
    <name evidence="2" type="ORF">N7509_003404</name>
</gene>
<evidence type="ECO:0000313" key="3">
    <source>
        <dbReference type="Proteomes" id="UP001147747"/>
    </source>
</evidence>
<keyword evidence="1" id="KW-0472">Membrane</keyword>
<dbReference type="AlphaFoldDB" id="A0A9W9W4W3"/>
<proteinExistence type="predicted"/>
<keyword evidence="1" id="KW-0812">Transmembrane</keyword>